<evidence type="ECO:0000256" key="11">
    <source>
        <dbReference type="RuleBase" id="RU364063"/>
    </source>
</evidence>
<dbReference type="Gene3D" id="3.40.50.300">
    <property type="entry name" value="P-loop containing nucleotide triphosphate hydrolases"/>
    <property type="match status" value="1"/>
</dbReference>
<dbReference type="InterPro" id="IPR003593">
    <property type="entry name" value="AAA+_ATPase"/>
</dbReference>
<dbReference type="CDD" id="cd18137">
    <property type="entry name" value="HLD_clamp_pol_III_gamma_tau"/>
    <property type="match status" value="1"/>
</dbReference>
<comment type="function">
    <text evidence="11">DNA polymerase III is a complex, multichain enzyme responsible for most of the replicative synthesis in bacteria. This DNA polymerase also exhibits 3' to 5' exonuclease activity.</text>
</comment>
<dbReference type="Proteomes" id="UP000241808">
    <property type="component" value="Unassembled WGS sequence"/>
</dbReference>
<dbReference type="Pfam" id="PF22608">
    <property type="entry name" value="DNAX_ATPase_lid"/>
    <property type="match status" value="1"/>
</dbReference>
<dbReference type="InterPro" id="IPR050238">
    <property type="entry name" value="DNA_Rep/Repair_Clamp_Loader"/>
</dbReference>
<comment type="similarity">
    <text evidence="1 11">Belongs to the DnaX/STICHEL family.</text>
</comment>
<dbReference type="FunFam" id="1.20.272.10:FF:000003">
    <property type="entry name" value="DNA polymerase III subunit gamma/tau"/>
    <property type="match status" value="1"/>
</dbReference>
<evidence type="ECO:0000256" key="3">
    <source>
        <dbReference type="ARBA" id="ARBA00022695"/>
    </source>
</evidence>
<keyword evidence="7" id="KW-0862">Zinc</keyword>
<dbReference type="GO" id="GO:0009360">
    <property type="term" value="C:DNA polymerase III complex"/>
    <property type="evidence" value="ECO:0007669"/>
    <property type="project" value="InterPro"/>
</dbReference>
<dbReference type="GO" id="GO:0006261">
    <property type="term" value="P:DNA-templated DNA replication"/>
    <property type="evidence" value="ECO:0007669"/>
    <property type="project" value="TreeGrafter"/>
</dbReference>
<dbReference type="InterPro" id="IPR027417">
    <property type="entry name" value="P-loop_NTPase"/>
</dbReference>
<evidence type="ECO:0000256" key="8">
    <source>
        <dbReference type="ARBA" id="ARBA00022840"/>
    </source>
</evidence>
<comment type="caution">
    <text evidence="14">The sequence shown here is derived from an EMBL/GenBank/DDBJ whole genome shotgun (WGS) entry which is preliminary data.</text>
</comment>
<dbReference type="GO" id="GO:0003677">
    <property type="term" value="F:DNA binding"/>
    <property type="evidence" value="ECO:0007669"/>
    <property type="project" value="InterPro"/>
</dbReference>
<feature type="region of interest" description="Disordered" evidence="12">
    <location>
        <begin position="412"/>
        <end position="431"/>
    </location>
</feature>
<dbReference type="SUPFAM" id="SSF48019">
    <property type="entry name" value="post-AAA+ oligomerization domain-like"/>
    <property type="match status" value="1"/>
</dbReference>
<name>A0A2T4ZE57_9HYPH</name>
<feature type="compositionally biased region" description="Low complexity" evidence="12">
    <location>
        <begin position="584"/>
        <end position="602"/>
    </location>
</feature>
<evidence type="ECO:0000256" key="6">
    <source>
        <dbReference type="ARBA" id="ARBA00022741"/>
    </source>
</evidence>
<keyword evidence="9 11" id="KW-0239">DNA-directed DNA polymerase</keyword>
<keyword evidence="15" id="KW-1185">Reference proteome</keyword>
<dbReference type="GO" id="GO:0003887">
    <property type="term" value="F:DNA-directed DNA polymerase activity"/>
    <property type="evidence" value="ECO:0007669"/>
    <property type="project" value="UniProtKB-KW"/>
</dbReference>
<dbReference type="Gene3D" id="1.10.8.60">
    <property type="match status" value="1"/>
</dbReference>
<dbReference type="Pfam" id="PF12362">
    <property type="entry name" value="DUF3646"/>
    <property type="match status" value="1"/>
</dbReference>
<evidence type="ECO:0000256" key="2">
    <source>
        <dbReference type="ARBA" id="ARBA00022679"/>
    </source>
</evidence>
<feature type="region of interest" description="Disordered" evidence="12">
    <location>
        <begin position="584"/>
        <end position="624"/>
    </location>
</feature>
<reference evidence="14 15" key="1">
    <citation type="submission" date="2018-04" db="EMBL/GenBank/DDBJ databases">
        <title>Genomic Encyclopedia of Archaeal and Bacterial Type Strains, Phase II (KMG-II): from individual species to whole genera.</title>
        <authorList>
            <person name="Goeker M."/>
        </authorList>
    </citation>
    <scope>NUCLEOTIDE SEQUENCE [LARGE SCALE GENOMIC DNA]</scope>
    <source>
        <strain evidence="14 15">DSM 25521</strain>
    </source>
</reference>
<feature type="domain" description="AAA+ ATPase" evidence="13">
    <location>
        <begin position="59"/>
        <end position="206"/>
    </location>
</feature>
<evidence type="ECO:0000256" key="7">
    <source>
        <dbReference type="ARBA" id="ARBA00022833"/>
    </source>
</evidence>
<comment type="subunit">
    <text evidence="11">DNA polymerase III contains a core (composed of alpha, epsilon and theta chains) that associates with a tau subunit. This core dimerizes to form the POLIII' complex. PolIII' associates with the gamma complex (composed of gamma, delta, delta', psi and chi chains) and with the beta chain to form the complete DNA polymerase III complex.</text>
</comment>
<dbReference type="AlphaFoldDB" id="A0A2T4ZE57"/>
<keyword evidence="3 11" id="KW-0548">Nucleotidyltransferase</keyword>
<evidence type="ECO:0000313" key="14">
    <source>
        <dbReference type="EMBL" id="PTM60181.1"/>
    </source>
</evidence>
<keyword evidence="8 11" id="KW-0067">ATP-binding</keyword>
<evidence type="ECO:0000256" key="12">
    <source>
        <dbReference type="SAM" id="MobiDB-lite"/>
    </source>
</evidence>
<dbReference type="InterPro" id="IPR008921">
    <property type="entry name" value="DNA_pol3_clamp-load_cplx_C"/>
</dbReference>
<proteinExistence type="inferred from homology"/>
<comment type="catalytic activity">
    <reaction evidence="10 11">
        <text>DNA(n) + a 2'-deoxyribonucleoside 5'-triphosphate = DNA(n+1) + diphosphate</text>
        <dbReference type="Rhea" id="RHEA:22508"/>
        <dbReference type="Rhea" id="RHEA-COMP:17339"/>
        <dbReference type="Rhea" id="RHEA-COMP:17340"/>
        <dbReference type="ChEBI" id="CHEBI:33019"/>
        <dbReference type="ChEBI" id="CHEBI:61560"/>
        <dbReference type="ChEBI" id="CHEBI:173112"/>
        <dbReference type="EC" id="2.7.7.7"/>
    </reaction>
</comment>
<keyword evidence="4 11" id="KW-0235">DNA replication</keyword>
<dbReference type="Gene3D" id="1.20.272.10">
    <property type="match status" value="1"/>
</dbReference>
<dbReference type="EC" id="2.7.7.7" evidence="11"/>
<dbReference type="NCBIfam" id="NF006585">
    <property type="entry name" value="PRK09111.1"/>
    <property type="match status" value="1"/>
</dbReference>
<dbReference type="FunFam" id="1.10.8.60:FF:000013">
    <property type="entry name" value="DNA polymerase III subunit gamma/tau"/>
    <property type="match status" value="1"/>
</dbReference>
<sequence>MDSSPETEPGFALGMTETPAAAAPYRVLARKYRPQSFADLIGQEAMVRTLSNAFDTGRIAQAYLFTGVRGVGKTTTARILARALNYELPGEVDRPSIHLDRPGTHCQAIMEGRHVDVMEIDAASHTGIDDVRQITDGARYAPVSARYKVYIVDEVHMLSEKAWNAFLKTLEEPPAHVKFMFATTEIRKVPVTVLSRCQRFDLRRVEADVLVKHLSGICTREGVTVEADALGLIARAGEGSVRDSLSMLDQAIAHGAGTVTAENVRRMLGLADRTRIIDLFEHLMKGDVAAAMAEFKSQYDDGADPEIVLGELAEFVHFVTRVKVAPAAADDVAFSETERSRGRDFAARLSHRVLARAWQMLMKGIEEVARSPKPLASADMVLVRIAYAADLPTPDEALRMLADGSGAVGAGAAPRLPSGGGGGGGGSAQAMAAGAPRLSSVARPEGAPVAMREQAQPAAAAQAHMVLATFADIIKLAAEKRDVRLKQQLEGDMHVVRCEDGRLDFRPARNAAPTLAGDLQKKLTDWTGRRWVVTISSEQGDQTVRERLAAEQADRERGVLAHPAVQAVLAKFPGAEIVAVRPLEGASEAEASPAAAAAVASAGEDDEGYGDGGWEPVDPWDDEF</sequence>
<organism evidence="14 15">
    <name type="scientific">Phreatobacter oligotrophus</name>
    <dbReference type="NCBI Taxonomy" id="1122261"/>
    <lineage>
        <taxon>Bacteria</taxon>
        <taxon>Pseudomonadati</taxon>
        <taxon>Pseudomonadota</taxon>
        <taxon>Alphaproteobacteria</taxon>
        <taxon>Hyphomicrobiales</taxon>
        <taxon>Phreatobacteraceae</taxon>
        <taxon>Phreatobacter</taxon>
    </lineage>
</organism>
<dbReference type="GO" id="GO:0005524">
    <property type="term" value="F:ATP binding"/>
    <property type="evidence" value="ECO:0007669"/>
    <property type="project" value="UniProtKB-KW"/>
</dbReference>
<evidence type="ECO:0000256" key="5">
    <source>
        <dbReference type="ARBA" id="ARBA00022723"/>
    </source>
</evidence>
<dbReference type="OrthoDB" id="9810148at2"/>
<accession>A0A2T4ZE57</accession>
<dbReference type="InterPro" id="IPR012763">
    <property type="entry name" value="DNA_pol_III_sug/sutau_N"/>
</dbReference>
<dbReference type="NCBIfam" id="TIGR02397">
    <property type="entry name" value="dnaX_nterm"/>
    <property type="match status" value="1"/>
</dbReference>
<keyword evidence="6 11" id="KW-0547">Nucleotide-binding</keyword>
<dbReference type="CDD" id="cd00009">
    <property type="entry name" value="AAA"/>
    <property type="match status" value="1"/>
</dbReference>
<protein>
    <recommendedName>
        <fullName evidence="11">DNA polymerase III subunit gamma/tau</fullName>
        <ecNumber evidence="11">2.7.7.7</ecNumber>
    </recommendedName>
</protein>
<keyword evidence="5" id="KW-0479">Metal-binding</keyword>
<gene>
    <name evidence="11" type="primary">dnaX</name>
    <name evidence="14" type="ORF">C8P69_103109</name>
</gene>
<dbReference type="EMBL" id="PZZL01000003">
    <property type="protein sequence ID" value="PTM60181.1"/>
    <property type="molecule type" value="Genomic_DNA"/>
</dbReference>
<evidence type="ECO:0000256" key="10">
    <source>
        <dbReference type="ARBA" id="ARBA00049244"/>
    </source>
</evidence>
<dbReference type="Pfam" id="PF13177">
    <property type="entry name" value="DNA_pol3_delta2"/>
    <property type="match status" value="1"/>
</dbReference>
<evidence type="ECO:0000256" key="9">
    <source>
        <dbReference type="ARBA" id="ARBA00022932"/>
    </source>
</evidence>
<dbReference type="RefSeq" id="WP_108175779.1">
    <property type="nucleotide sequence ID" value="NZ_PZZL01000003.1"/>
</dbReference>
<evidence type="ECO:0000256" key="1">
    <source>
        <dbReference type="ARBA" id="ARBA00006360"/>
    </source>
</evidence>
<dbReference type="InterPro" id="IPR022754">
    <property type="entry name" value="DNA_pol_III_gamma-3"/>
</dbReference>
<dbReference type="SUPFAM" id="SSF52540">
    <property type="entry name" value="P-loop containing nucleoside triphosphate hydrolases"/>
    <property type="match status" value="1"/>
</dbReference>
<dbReference type="SMART" id="SM00382">
    <property type="entry name" value="AAA"/>
    <property type="match status" value="1"/>
</dbReference>
<dbReference type="PANTHER" id="PTHR11669">
    <property type="entry name" value="REPLICATION FACTOR C / DNA POLYMERASE III GAMMA-TAU SUBUNIT"/>
    <property type="match status" value="1"/>
</dbReference>
<dbReference type="GO" id="GO:0046872">
    <property type="term" value="F:metal ion binding"/>
    <property type="evidence" value="ECO:0007669"/>
    <property type="project" value="UniProtKB-KW"/>
</dbReference>
<dbReference type="PANTHER" id="PTHR11669:SF0">
    <property type="entry name" value="PROTEIN STICHEL-LIKE 2"/>
    <property type="match status" value="1"/>
</dbReference>
<keyword evidence="2 11" id="KW-0808">Transferase</keyword>
<evidence type="ECO:0000256" key="4">
    <source>
        <dbReference type="ARBA" id="ARBA00022705"/>
    </source>
</evidence>
<feature type="compositionally biased region" description="Gly residues" evidence="12">
    <location>
        <begin position="418"/>
        <end position="427"/>
    </location>
</feature>
<dbReference type="InterPro" id="IPR045085">
    <property type="entry name" value="HLD_clamp_pol_III_gamma_tau"/>
</dbReference>
<evidence type="ECO:0000313" key="15">
    <source>
        <dbReference type="Proteomes" id="UP000241808"/>
    </source>
</evidence>
<dbReference type="InterPro" id="IPR022107">
    <property type="entry name" value="DNA_pol_III_gamma/tau_C"/>
</dbReference>
<dbReference type="FunFam" id="3.40.50.300:FF:000014">
    <property type="entry name" value="DNA polymerase III subunit gamma/tau"/>
    <property type="match status" value="1"/>
</dbReference>
<evidence type="ECO:0000259" key="13">
    <source>
        <dbReference type="SMART" id="SM00382"/>
    </source>
</evidence>
<dbReference type="Pfam" id="PF12169">
    <property type="entry name" value="DNA_pol3_gamma3"/>
    <property type="match status" value="1"/>
</dbReference>